<feature type="transmembrane region" description="Helical" evidence="1">
    <location>
        <begin position="53"/>
        <end position="72"/>
    </location>
</feature>
<dbReference type="Proteomes" id="UP000233551">
    <property type="component" value="Unassembled WGS sequence"/>
</dbReference>
<keyword evidence="1" id="KW-1133">Transmembrane helix</keyword>
<accession>A0A2I0JXZ6</accession>
<reference evidence="2 3" key="1">
    <citation type="submission" date="2017-11" db="EMBL/GenBank/DDBJ databases">
        <title>De-novo sequencing of pomegranate (Punica granatum L.) genome.</title>
        <authorList>
            <person name="Akparov Z."/>
            <person name="Amiraslanov A."/>
            <person name="Hajiyeva S."/>
            <person name="Abbasov M."/>
            <person name="Kaur K."/>
            <person name="Hamwieh A."/>
            <person name="Solovyev V."/>
            <person name="Salamov A."/>
            <person name="Braich B."/>
            <person name="Kosarev P."/>
            <person name="Mahmoud A."/>
            <person name="Hajiyev E."/>
            <person name="Babayeva S."/>
            <person name="Izzatullayeva V."/>
            <person name="Mammadov A."/>
            <person name="Mammadov A."/>
            <person name="Sharifova S."/>
            <person name="Ojaghi J."/>
            <person name="Eynullazada K."/>
            <person name="Bayramov B."/>
            <person name="Abdulazimova A."/>
            <person name="Shahmuradov I."/>
        </authorList>
    </citation>
    <scope>NUCLEOTIDE SEQUENCE [LARGE SCALE GENOMIC DNA]</scope>
    <source>
        <strain evidence="3">cv. AG2017</strain>
        <tissue evidence="2">Leaf</tissue>
    </source>
</reference>
<comment type="caution">
    <text evidence="2">The sequence shown here is derived from an EMBL/GenBank/DDBJ whole genome shotgun (WGS) entry which is preliminary data.</text>
</comment>
<name>A0A2I0JXZ6_PUNGR</name>
<dbReference type="AlphaFoldDB" id="A0A2I0JXZ6"/>
<evidence type="ECO:0000256" key="1">
    <source>
        <dbReference type="SAM" id="Phobius"/>
    </source>
</evidence>
<sequence length="95" mass="10299">MKFELFVQQRTTSNTQGICGPTPLSRGGSGGGFNGGGLPQGGLRSIRTVHREIFIRLGLILHIMAQALAPLFKPKRVLGKQINLNLLLHPLMPKS</sequence>
<keyword evidence="1" id="KW-0472">Membrane</keyword>
<protein>
    <submittedName>
        <fullName evidence="2">Uncharacterized protein</fullName>
    </submittedName>
</protein>
<organism evidence="2 3">
    <name type="scientific">Punica granatum</name>
    <name type="common">Pomegranate</name>
    <dbReference type="NCBI Taxonomy" id="22663"/>
    <lineage>
        <taxon>Eukaryota</taxon>
        <taxon>Viridiplantae</taxon>
        <taxon>Streptophyta</taxon>
        <taxon>Embryophyta</taxon>
        <taxon>Tracheophyta</taxon>
        <taxon>Spermatophyta</taxon>
        <taxon>Magnoliopsida</taxon>
        <taxon>eudicotyledons</taxon>
        <taxon>Gunneridae</taxon>
        <taxon>Pentapetalae</taxon>
        <taxon>rosids</taxon>
        <taxon>malvids</taxon>
        <taxon>Myrtales</taxon>
        <taxon>Lythraceae</taxon>
        <taxon>Punica</taxon>
    </lineage>
</organism>
<gene>
    <name evidence="2" type="ORF">CRG98_018491</name>
</gene>
<keyword evidence="3" id="KW-1185">Reference proteome</keyword>
<dbReference type="EMBL" id="PGOL01001070">
    <property type="protein sequence ID" value="PKI61171.1"/>
    <property type="molecule type" value="Genomic_DNA"/>
</dbReference>
<evidence type="ECO:0000313" key="2">
    <source>
        <dbReference type="EMBL" id="PKI61171.1"/>
    </source>
</evidence>
<proteinExistence type="predicted"/>
<evidence type="ECO:0000313" key="3">
    <source>
        <dbReference type="Proteomes" id="UP000233551"/>
    </source>
</evidence>
<keyword evidence="1" id="KW-0812">Transmembrane</keyword>